<name>A0A3M7RPZ4_BRAPC</name>
<gene>
    <name evidence="1" type="ORF">BpHYR1_004706</name>
</gene>
<comment type="caution">
    <text evidence="1">The sequence shown here is derived from an EMBL/GenBank/DDBJ whole genome shotgun (WGS) entry which is preliminary data.</text>
</comment>
<dbReference type="Proteomes" id="UP000276133">
    <property type="component" value="Unassembled WGS sequence"/>
</dbReference>
<dbReference type="AlphaFoldDB" id="A0A3M7RPZ4"/>
<reference evidence="1 2" key="1">
    <citation type="journal article" date="2018" name="Sci. Rep.">
        <title>Genomic signatures of local adaptation to the degree of environmental predictability in rotifers.</title>
        <authorList>
            <person name="Franch-Gras L."/>
            <person name="Hahn C."/>
            <person name="Garcia-Roger E.M."/>
            <person name="Carmona M.J."/>
            <person name="Serra M."/>
            <person name="Gomez A."/>
        </authorList>
    </citation>
    <scope>NUCLEOTIDE SEQUENCE [LARGE SCALE GENOMIC DNA]</scope>
    <source>
        <strain evidence="1">HYR1</strain>
    </source>
</reference>
<organism evidence="1 2">
    <name type="scientific">Brachionus plicatilis</name>
    <name type="common">Marine rotifer</name>
    <name type="synonym">Brachionus muelleri</name>
    <dbReference type="NCBI Taxonomy" id="10195"/>
    <lineage>
        <taxon>Eukaryota</taxon>
        <taxon>Metazoa</taxon>
        <taxon>Spiralia</taxon>
        <taxon>Gnathifera</taxon>
        <taxon>Rotifera</taxon>
        <taxon>Eurotatoria</taxon>
        <taxon>Monogononta</taxon>
        <taxon>Pseudotrocha</taxon>
        <taxon>Ploima</taxon>
        <taxon>Brachionidae</taxon>
        <taxon>Brachionus</taxon>
    </lineage>
</organism>
<dbReference type="OrthoDB" id="10067596at2759"/>
<sequence length="315" mass="37057">MAVNELVNDFNNLNIQIGTVTMSQQDCPQLFINVKWRCIEASKAKCITDGEVIGKEYTVKFTHEIHNHGPIHKRFELMEKRRKIKESTKAIAKNTPNIPPRQIITKFNEQVRSKEAVALKATYDADRQAVNRYKKQVQPEYPPEPKKLSDIVIPDFLKLTLTSLDKNLEYYSNVVKLFEYLEETWIGRDVVKKTGRGRLTKTEIVHVKPMFEIELWNINSRINDCLPRTNNFVEAWHNAFSGMLCKHPSVYPLIDKFRYEQKKSEDLVVYLSTVVKYKRKPNYIVLDERIKEVVNRYSLDTFDKFYENLSLILDY</sequence>
<evidence type="ECO:0000313" key="2">
    <source>
        <dbReference type="Proteomes" id="UP000276133"/>
    </source>
</evidence>
<accession>A0A3M7RPZ4</accession>
<proteinExistence type="predicted"/>
<keyword evidence="2" id="KW-1185">Reference proteome</keyword>
<evidence type="ECO:0000313" key="1">
    <source>
        <dbReference type="EMBL" id="RNA25549.1"/>
    </source>
</evidence>
<dbReference type="EMBL" id="REGN01002904">
    <property type="protein sequence ID" value="RNA25549.1"/>
    <property type="molecule type" value="Genomic_DNA"/>
</dbReference>
<protein>
    <submittedName>
        <fullName evidence="1">Uncharacterized protein</fullName>
    </submittedName>
</protein>